<keyword evidence="1" id="KW-0812">Transmembrane</keyword>
<dbReference type="AlphaFoldDB" id="A0A1G1ZRH1"/>
<dbReference type="EMBL" id="MHJL01000030">
    <property type="protein sequence ID" value="OGY67055.1"/>
    <property type="molecule type" value="Genomic_DNA"/>
</dbReference>
<gene>
    <name evidence="2" type="ORF">A3I24_02640</name>
</gene>
<keyword evidence="1" id="KW-1133">Transmembrane helix</keyword>
<sequence>MQYILSHKQQVITFLVSVVLSVLLVAFYTFGASLIDTDSVGVGTTTVGSGLYVAEGFASVLSDELYVYGRVNLPFLVSTSTTASSFAGSLGVGTTTPGGTTFGVNEGWATVLSGETYVYGPLNVPFVNATSTTATSTLSNANFDSNTLIVDPSDRVAIATSTFGSINDETMTVQIGKAAASTTVYIGGSVAMLILRTIDGGDCVAISFEQTTTAVGANAPMTAEFITCPVE</sequence>
<evidence type="ECO:0000313" key="2">
    <source>
        <dbReference type="EMBL" id="OGY67055.1"/>
    </source>
</evidence>
<proteinExistence type="predicted"/>
<reference evidence="2 3" key="1">
    <citation type="journal article" date="2016" name="Nat. Commun.">
        <title>Thousands of microbial genomes shed light on interconnected biogeochemical processes in an aquifer system.</title>
        <authorList>
            <person name="Anantharaman K."/>
            <person name="Brown C.T."/>
            <person name="Hug L.A."/>
            <person name="Sharon I."/>
            <person name="Castelle C.J."/>
            <person name="Probst A.J."/>
            <person name="Thomas B.C."/>
            <person name="Singh A."/>
            <person name="Wilkins M.J."/>
            <person name="Karaoz U."/>
            <person name="Brodie E.L."/>
            <person name="Williams K.H."/>
            <person name="Hubbard S.S."/>
            <person name="Banfield J.F."/>
        </authorList>
    </citation>
    <scope>NUCLEOTIDE SEQUENCE [LARGE SCALE GENOMIC DNA]</scope>
</reference>
<dbReference type="STRING" id="1798409.A3I24_02640"/>
<keyword evidence="1" id="KW-0472">Membrane</keyword>
<evidence type="ECO:0000313" key="3">
    <source>
        <dbReference type="Proteomes" id="UP000177690"/>
    </source>
</evidence>
<evidence type="ECO:0000256" key="1">
    <source>
        <dbReference type="SAM" id="Phobius"/>
    </source>
</evidence>
<comment type="caution">
    <text evidence="2">The sequence shown here is derived from an EMBL/GenBank/DDBJ whole genome shotgun (WGS) entry which is preliminary data.</text>
</comment>
<dbReference type="Proteomes" id="UP000177690">
    <property type="component" value="Unassembled WGS sequence"/>
</dbReference>
<organism evidence="2 3">
    <name type="scientific">Candidatus Harrisonbacteria bacterium RIFCSPLOWO2_02_FULL_41_13b</name>
    <dbReference type="NCBI Taxonomy" id="1798409"/>
    <lineage>
        <taxon>Bacteria</taxon>
        <taxon>Candidatus Harrisoniibacteriota</taxon>
    </lineage>
</organism>
<name>A0A1G1ZRH1_9BACT</name>
<accession>A0A1G1ZRH1</accession>
<feature type="transmembrane region" description="Helical" evidence="1">
    <location>
        <begin position="12"/>
        <end position="30"/>
    </location>
</feature>
<protein>
    <submittedName>
        <fullName evidence="2">Uncharacterized protein</fullName>
    </submittedName>
</protein>